<dbReference type="Proteomes" id="UP000241462">
    <property type="component" value="Unassembled WGS sequence"/>
</dbReference>
<reference evidence="3 4" key="1">
    <citation type="journal article" date="2018" name="Mycol. Prog.">
        <title>Coniella lustricola, a new species from submerged detritus.</title>
        <authorList>
            <person name="Raudabaugh D.B."/>
            <person name="Iturriaga T."/>
            <person name="Carver A."/>
            <person name="Mondo S."/>
            <person name="Pangilinan J."/>
            <person name="Lipzen A."/>
            <person name="He G."/>
            <person name="Amirebrahimi M."/>
            <person name="Grigoriev I.V."/>
            <person name="Miller A.N."/>
        </authorList>
    </citation>
    <scope>NUCLEOTIDE SEQUENCE [LARGE SCALE GENOMIC DNA]</scope>
    <source>
        <strain evidence="3 4">B22-T-1</strain>
    </source>
</reference>
<gene>
    <name evidence="3" type="ORF">BD289DRAFT_486282</name>
</gene>
<dbReference type="PANTHER" id="PTHR46689">
    <property type="entry name" value="MEMBRANE PROTEIN, PUTATIVE-RELATED"/>
    <property type="match status" value="1"/>
</dbReference>
<feature type="region of interest" description="Disordered" evidence="1">
    <location>
        <begin position="1271"/>
        <end position="1586"/>
    </location>
</feature>
<feature type="compositionally biased region" description="Low complexity" evidence="1">
    <location>
        <begin position="1528"/>
        <end position="1553"/>
    </location>
</feature>
<evidence type="ECO:0000259" key="2">
    <source>
        <dbReference type="Pfam" id="PF19050"/>
    </source>
</evidence>
<feature type="compositionally biased region" description="Basic and acidic residues" evidence="1">
    <location>
        <begin position="343"/>
        <end position="361"/>
    </location>
</feature>
<dbReference type="CDD" id="cd07389">
    <property type="entry name" value="MPP_PhoD"/>
    <property type="match status" value="1"/>
</dbReference>
<feature type="region of interest" description="Disordered" evidence="1">
    <location>
        <begin position="498"/>
        <end position="547"/>
    </location>
</feature>
<feature type="compositionally biased region" description="Polar residues" evidence="1">
    <location>
        <begin position="51"/>
        <end position="94"/>
    </location>
</feature>
<feature type="region of interest" description="Disordered" evidence="1">
    <location>
        <begin position="1"/>
        <end position="461"/>
    </location>
</feature>
<sequence>MATPYWGDLPKVSNRSRHNTSSGDYSSKVARRSTSGADPSFPLDVAHNRASIRTNNTDGQTESPLSPYASTSRDSYQGQGLTPTPRPLSQSHQTPDMMEKRRRRASRNKEEDEAYAISSALPPLAFNEPDASAASYKHPYGNGGLPYTLPKTDVSQQADIPPSPGFVEPDFYKPQALDRTKRASTTSSRRVSSDSSAAAARNGSVRQPGNGRRKVSLDMYADTRSPLQKLEQTLGGMNKDEKRTRLEAEDRNAHSRVPSYEIDKDQSQSPTVRFKDQAIDAEAEPAPRLNVERGPESVRSAAASHKAVKVPAQQRTAQPPATPQNKARKPKAAAVVIAQEPSVPHRDLSFRERAARNDMRWPESGSAPDQRPVTPPTTAPTGTGFSLSRSGSNKLKKEPPAESWYQRKNESSKKHREADRDQHWESAHTAHETEYAAAPASVGPSNTKAGGGPVRNRVPPLNTAVTRLPVRQAMLNDDLDSPLTTGDSFKAAQYIQDAAPSRSPAHSPFPFATDPPQNPQQSSNAPRVKFSEDAGAHPNGHNPDNEHHISELFHRHDYKPGQGLFKPTKFSSEWKKGIVGTLSGTLLELHNETSPTADKVQTWWETSPSQRRNSNPSRPRKAEAFDGEYHDNNAPTRFNPPLYLKCGPLLRYCGMRTERITGRSARHGPAIEREFWRGTVMIVTSDNESSYDITPTLRLFAQPIEKLPTPPAEVRGEVPPEYVDPIAGLPQLGRRGETLYVRPVDHLDEGKDLSRDPTAKGLFEKTRSPPDIDLPAGVTDAPGSFADRKRKSPMDGEQSGKYKDIRGCRLHSERGYTFWRFSIEVELRDIEQRIAYRINRGPATGFWVPAKGESMNIMFHSCNGFSLSVNPDELSGPDPLWRDVLNNHQSRPFHVMLGGGDQLYCDAVMQQTRHFQEWLTVRNPLHKHNAPFTPEMQDELEVFYLERYCMWFSQGLFGLANSQIPMVNMYDDHDIIDGFGSYPHHFMTSPVFSGLGNVAFKYYMLFQHQSILDETEETEPSWIMGLEPGPYIHERSRSVFMSLGAKIALLAVDARTERTRDQVVKEETWDKLMDRCYEEVVKGKTEHLLVLLGVPIAYPRLVWLENILTSRLLDPIKALGKTGLFGNVFNKFDGGVEVLDDLDDHWTAKNHKDERKMILEDLQDLAADRSIRITILSGDVHLAAMGQFYSNPKLGLPKHKDFRYMPNVISSAIVNTPPPDLLADVLNKRNKVHHLDKDTDEDMIPLFAHGVEGKPRNNKRLLPHRNWCSIREYTPGQTPPSTPPESVHDGQKHNEYPPGSSGGTQEDVTRKLSKRGRGPASRPDVINSKPPISSKAPGSGGGGLFRTLSSRGRRSDSDVPTSQKRPGTSGSGRRTLSLTRGDFKLFGRGSSKSRKAAATTQPDENGTNGSHGGDSDDPEDIQHAAGYYNDHSPERDAPKRGGGGILGAIGLRGGGGSFEEFSSDDDSYFTAQKAPAPADMEASSRPGPSAAKAARLLGEDAPLPGPQQSGGGYGTMAAALPRPLPDPQHYQQQFQRQQQQQQLQQQQQYFQQLNTDSTTPIGPGPVRPSPFHRTPTSSSANGAGRGAAGLLKRTTTHDFVNVQGGLDICINVEVSAKDPAGITVPYRLLVPKLWYDAAEGRDVELPARGAAAGGRAGGIKRLLSFNKGKSGAVGKEMNNKRGFNAQGRKESVDIGRGAESDREMEMGRQRGQSLDYGYRAAGGGGGGRRQGSREYVDPAPGTAF</sequence>
<dbReference type="InterPro" id="IPR038607">
    <property type="entry name" value="PhoD-like_sf"/>
</dbReference>
<proteinExistence type="predicted"/>
<feature type="compositionally biased region" description="Basic and acidic residues" evidence="1">
    <location>
        <begin position="1286"/>
        <end position="1295"/>
    </location>
</feature>
<feature type="compositionally biased region" description="Basic and acidic residues" evidence="1">
    <location>
        <begin position="395"/>
        <end position="434"/>
    </location>
</feature>
<dbReference type="Pfam" id="PF19050">
    <property type="entry name" value="PhoD_2"/>
    <property type="match status" value="2"/>
</dbReference>
<feature type="compositionally biased region" description="Low complexity" evidence="1">
    <location>
        <begin position="183"/>
        <end position="201"/>
    </location>
</feature>
<feature type="compositionally biased region" description="Basic and acidic residues" evidence="1">
    <location>
        <begin position="750"/>
        <end position="770"/>
    </location>
</feature>
<feature type="region of interest" description="Disordered" evidence="1">
    <location>
        <begin position="592"/>
        <end position="637"/>
    </location>
</feature>
<dbReference type="InterPro" id="IPR018946">
    <property type="entry name" value="PhoD-like_MPP"/>
</dbReference>
<dbReference type="Gene3D" id="3.60.21.70">
    <property type="entry name" value="PhoD-like phosphatase"/>
    <property type="match status" value="1"/>
</dbReference>
<dbReference type="InterPro" id="IPR043904">
    <property type="entry name" value="PhoD_2-like"/>
</dbReference>
<accession>A0A2T2ZVM7</accession>
<evidence type="ECO:0000313" key="3">
    <source>
        <dbReference type="EMBL" id="PSR77901.1"/>
    </source>
</evidence>
<feature type="compositionally biased region" description="Basic and acidic residues" evidence="1">
    <location>
        <begin position="1687"/>
        <end position="1708"/>
    </location>
</feature>
<feature type="region of interest" description="Disordered" evidence="1">
    <location>
        <begin position="750"/>
        <end position="800"/>
    </location>
</feature>
<feature type="domain" description="PhoD-like phosphatase" evidence="2">
    <location>
        <begin position="1117"/>
        <end position="1278"/>
    </location>
</feature>
<evidence type="ECO:0000256" key="1">
    <source>
        <dbReference type="SAM" id="MobiDB-lite"/>
    </source>
</evidence>
<feature type="compositionally biased region" description="Polar residues" evidence="1">
    <location>
        <begin position="1358"/>
        <end position="1378"/>
    </location>
</feature>
<feature type="compositionally biased region" description="Polar residues" evidence="1">
    <location>
        <begin position="1398"/>
        <end position="1408"/>
    </location>
</feature>
<dbReference type="STRING" id="2025994.A0A2T2ZVM7"/>
<feature type="compositionally biased region" description="Gly residues" evidence="1">
    <location>
        <begin position="1720"/>
        <end position="1729"/>
    </location>
</feature>
<feature type="compositionally biased region" description="Basic and acidic residues" evidence="1">
    <location>
        <begin position="620"/>
        <end position="631"/>
    </location>
</feature>
<feature type="compositionally biased region" description="Low complexity" evidence="1">
    <location>
        <begin position="607"/>
        <end position="617"/>
    </location>
</feature>
<name>A0A2T2ZVM7_9PEZI</name>
<dbReference type="GO" id="GO:0016020">
    <property type="term" value="C:membrane"/>
    <property type="evidence" value="ECO:0007669"/>
    <property type="project" value="TreeGrafter"/>
</dbReference>
<organism evidence="3 4">
    <name type="scientific">Coniella lustricola</name>
    <dbReference type="NCBI Taxonomy" id="2025994"/>
    <lineage>
        <taxon>Eukaryota</taxon>
        <taxon>Fungi</taxon>
        <taxon>Dikarya</taxon>
        <taxon>Ascomycota</taxon>
        <taxon>Pezizomycotina</taxon>
        <taxon>Sordariomycetes</taxon>
        <taxon>Sordariomycetidae</taxon>
        <taxon>Diaporthales</taxon>
        <taxon>Schizoparmaceae</taxon>
        <taxon>Coniella</taxon>
    </lineage>
</organism>
<dbReference type="EMBL" id="KZ678631">
    <property type="protein sequence ID" value="PSR77901.1"/>
    <property type="molecule type" value="Genomic_DNA"/>
</dbReference>
<keyword evidence="4" id="KW-1185">Reference proteome</keyword>
<feature type="compositionally biased region" description="Gly residues" evidence="1">
    <location>
        <begin position="1440"/>
        <end position="1457"/>
    </location>
</feature>
<feature type="compositionally biased region" description="Basic and acidic residues" evidence="1">
    <location>
        <begin position="238"/>
        <end position="253"/>
    </location>
</feature>
<protein>
    <recommendedName>
        <fullName evidence="2">PhoD-like phosphatase domain-containing protein</fullName>
    </recommendedName>
</protein>
<evidence type="ECO:0000313" key="4">
    <source>
        <dbReference type="Proteomes" id="UP000241462"/>
    </source>
</evidence>
<dbReference type="OrthoDB" id="9999821at2759"/>
<feature type="domain" description="PhoD-like phosphatase" evidence="2">
    <location>
        <begin position="854"/>
        <end position="1108"/>
    </location>
</feature>
<feature type="region of interest" description="Disordered" evidence="1">
    <location>
        <begin position="1686"/>
        <end position="1744"/>
    </location>
</feature>
<dbReference type="PANTHER" id="PTHR46689:SF1">
    <property type="entry name" value="PHOD-LIKE PHOSPHATASE DOMAIN-CONTAINING PROTEIN"/>
    <property type="match status" value="1"/>
</dbReference>
<dbReference type="InParanoid" id="A0A2T2ZVM7"/>